<dbReference type="EMBL" id="CAJNOE010000067">
    <property type="protein sequence ID" value="CAF0849933.1"/>
    <property type="molecule type" value="Genomic_DNA"/>
</dbReference>
<sequence length="503" mass="59565">MIRNSDKPTEICNNNQLLSIPIDGRWLWDEKNKELVYESRHEINEVKKFSSNDILKIDIRTGLINYRKQRRSFEHIIKTKENNRITLSDVIQASLNIMSEIFYIPVEFEEYMRMPQVHEYLLGLLNYFYWFFEITNNTSLKTEQHIDYSQMEKNRIHIAYAHLLASLRELSCKYAILLLGTDLKDFHHMRNGDLFYSCTNIDRTIHESLFILSTYLIWITFYRQNFDLIQIELARLFRAGSNVETIKIPITESLEGRIKNEVSSVPMARHKLIDCTEFFSKTMAKKAAIMRTSEASSKNLSIQCASSMFWKSNDISHLQNRVKNFNIQEENDELYALGFDDKSPYYRQKHKLRISQHKNRIRSILTKQFKNRNENLIDEQHHQLKSKNMNGQLTKEEIRNKIQEKNRIKDERVIMKQFLSSSSYKHSFMLPAPPNPLNDSHRMKEKQLILPKIQFKLIENIGIIGKPYSDFDLIRLILKPNIENNITIPSEFLVTIPNVVHHS</sequence>
<proteinExistence type="predicted"/>
<dbReference type="AlphaFoldDB" id="A0A818WM87"/>
<gene>
    <name evidence="1" type="ORF">IZO911_LOCUS9535</name>
    <name evidence="2" type="ORF">KXQ929_LOCUS12732</name>
</gene>
<evidence type="ECO:0000313" key="3">
    <source>
        <dbReference type="Proteomes" id="UP000663868"/>
    </source>
</evidence>
<dbReference type="EMBL" id="CAJOBB010000663">
    <property type="protein sequence ID" value="CAF3726061.1"/>
    <property type="molecule type" value="Genomic_DNA"/>
</dbReference>
<dbReference type="Proteomes" id="UP000663868">
    <property type="component" value="Unassembled WGS sequence"/>
</dbReference>
<dbReference type="PANTHER" id="PTHR21055">
    <property type="entry name" value="PROTEIN PHOSPHATASE 1 REGULATORY SUBUNIT 36"/>
    <property type="match status" value="1"/>
</dbReference>
<evidence type="ECO:0008006" key="4">
    <source>
        <dbReference type="Google" id="ProtNLM"/>
    </source>
</evidence>
<dbReference type="Pfam" id="PF14895">
    <property type="entry name" value="PPPI_inhib"/>
    <property type="match status" value="1"/>
</dbReference>
<evidence type="ECO:0000313" key="1">
    <source>
        <dbReference type="EMBL" id="CAF0849933.1"/>
    </source>
</evidence>
<protein>
    <recommendedName>
        <fullName evidence="4">Protein phosphatase 1 regulatory subunit 36</fullName>
    </recommendedName>
</protein>
<dbReference type="Proteomes" id="UP000663860">
    <property type="component" value="Unassembled WGS sequence"/>
</dbReference>
<accession>A0A818WM87</accession>
<reference evidence="2" key="1">
    <citation type="submission" date="2021-02" db="EMBL/GenBank/DDBJ databases">
        <authorList>
            <person name="Nowell W R."/>
        </authorList>
    </citation>
    <scope>NUCLEOTIDE SEQUENCE</scope>
</reference>
<organism evidence="2 3">
    <name type="scientific">Adineta steineri</name>
    <dbReference type="NCBI Taxonomy" id="433720"/>
    <lineage>
        <taxon>Eukaryota</taxon>
        <taxon>Metazoa</taxon>
        <taxon>Spiralia</taxon>
        <taxon>Gnathifera</taxon>
        <taxon>Rotifera</taxon>
        <taxon>Eurotatoria</taxon>
        <taxon>Bdelloidea</taxon>
        <taxon>Adinetida</taxon>
        <taxon>Adinetidae</taxon>
        <taxon>Adineta</taxon>
    </lineage>
</organism>
<evidence type="ECO:0000313" key="2">
    <source>
        <dbReference type="EMBL" id="CAF3726061.1"/>
    </source>
</evidence>
<name>A0A818WM87_9BILA</name>
<comment type="caution">
    <text evidence="2">The sequence shown here is derived from an EMBL/GenBank/DDBJ whole genome shotgun (WGS) entry which is preliminary data.</text>
</comment>
<dbReference type="GO" id="GO:0019902">
    <property type="term" value="F:phosphatase binding"/>
    <property type="evidence" value="ECO:0007669"/>
    <property type="project" value="InterPro"/>
</dbReference>
<dbReference type="InterPro" id="IPR026142">
    <property type="entry name" value="Pro_pase_1_reg_su_36"/>
</dbReference>
<dbReference type="PANTHER" id="PTHR21055:SF3">
    <property type="entry name" value="PROTEIN PHOSPHATASE 1 REGULATORY SUBUNIT 36"/>
    <property type="match status" value="1"/>
</dbReference>